<proteinExistence type="predicted"/>
<dbReference type="EMBL" id="MHCA01000001">
    <property type="protein sequence ID" value="OGY13134.1"/>
    <property type="molecule type" value="Genomic_DNA"/>
</dbReference>
<comment type="caution">
    <text evidence="2">The sequence shown here is derived from an EMBL/GenBank/DDBJ whole genome shotgun (WGS) entry which is preliminary data.</text>
</comment>
<organism evidence="2 3">
    <name type="scientific">Candidatus Blackburnbacteria bacterium RIFCSPHIGHO2_12_FULL_41_13b</name>
    <dbReference type="NCBI Taxonomy" id="1797517"/>
    <lineage>
        <taxon>Bacteria</taxon>
        <taxon>Candidatus Blackburniibacteriota</taxon>
    </lineage>
</organism>
<feature type="region of interest" description="Disordered" evidence="1">
    <location>
        <begin position="89"/>
        <end position="112"/>
    </location>
</feature>
<evidence type="ECO:0000256" key="1">
    <source>
        <dbReference type="SAM" id="MobiDB-lite"/>
    </source>
</evidence>
<evidence type="ECO:0000313" key="2">
    <source>
        <dbReference type="EMBL" id="OGY13134.1"/>
    </source>
</evidence>
<dbReference type="Proteomes" id="UP000178272">
    <property type="component" value="Unassembled WGS sequence"/>
</dbReference>
<protein>
    <submittedName>
        <fullName evidence="2">Uncharacterized protein</fullName>
    </submittedName>
</protein>
<gene>
    <name evidence="2" type="ORF">A3F61_01240</name>
</gene>
<sequence>MSLHEQIEPVGGLIRRDNEGNVNGFASAFALPDRDVIATTEGIGVPAFMTASDPDTRAALISHLENEHGLSLKTVDPGKTVRIHGFSAKNWNSPWEPTGPKPNWLVIKNPEE</sequence>
<evidence type="ECO:0000313" key="3">
    <source>
        <dbReference type="Proteomes" id="UP000178272"/>
    </source>
</evidence>
<name>A0A1G1VCI3_9BACT</name>
<dbReference type="AlphaFoldDB" id="A0A1G1VCI3"/>
<accession>A0A1G1VCI3</accession>
<reference evidence="2 3" key="1">
    <citation type="journal article" date="2016" name="Nat. Commun.">
        <title>Thousands of microbial genomes shed light on interconnected biogeochemical processes in an aquifer system.</title>
        <authorList>
            <person name="Anantharaman K."/>
            <person name="Brown C.T."/>
            <person name="Hug L.A."/>
            <person name="Sharon I."/>
            <person name="Castelle C.J."/>
            <person name="Probst A.J."/>
            <person name="Thomas B.C."/>
            <person name="Singh A."/>
            <person name="Wilkins M.J."/>
            <person name="Karaoz U."/>
            <person name="Brodie E.L."/>
            <person name="Williams K.H."/>
            <person name="Hubbard S.S."/>
            <person name="Banfield J.F."/>
        </authorList>
    </citation>
    <scope>NUCLEOTIDE SEQUENCE [LARGE SCALE GENOMIC DNA]</scope>
</reference>